<dbReference type="RefSeq" id="YP_009666992.1">
    <property type="nucleotide sequence ID" value="NC_043648.1"/>
</dbReference>
<keyword evidence="1" id="KW-1133">Transmembrane helix</keyword>
<organism evidence="2 3">
    <name type="scientific">Clerodendrum chlorotic spot virus</name>
    <dbReference type="NCBI Taxonomy" id="1064520"/>
    <lineage>
        <taxon>Viruses</taxon>
        <taxon>Riboviria</taxon>
        <taxon>Orthornavirae</taxon>
        <taxon>Negarnaviricota</taxon>
        <taxon>Haploviricotina</taxon>
        <taxon>Monjiviricetes</taxon>
        <taxon>Mononegavirales</taxon>
        <taxon>Rhabdoviridae</taxon>
        <taxon>Betarhabdovirinae</taxon>
        <taxon>Dichorhavirus</taxon>
        <taxon>Dichorhavirus clerodendri</taxon>
    </lineage>
</organism>
<gene>
    <name evidence="2" type="primary">ORF5</name>
</gene>
<feature type="transmembrane region" description="Helical" evidence="1">
    <location>
        <begin position="476"/>
        <end position="505"/>
    </location>
</feature>
<name>A0A2U9Q3D7_9RHAB</name>
<accession>A0A2U9Q3D7</accession>
<evidence type="ECO:0000256" key="1">
    <source>
        <dbReference type="SAM" id="Phobius"/>
    </source>
</evidence>
<dbReference type="PROSITE" id="PS51257">
    <property type="entry name" value="PROKAR_LIPOPROTEIN"/>
    <property type="match status" value="1"/>
</dbReference>
<dbReference type="EMBL" id="MG938506">
    <property type="protein sequence ID" value="AWT62664.1"/>
    <property type="molecule type" value="Viral_cRNA"/>
</dbReference>
<dbReference type="GeneID" id="41324465"/>
<proteinExistence type="predicted"/>
<keyword evidence="1" id="KW-0812">Transmembrane</keyword>
<evidence type="ECO:0000313" key="2">
    <source>
        <dbReference type="EMBL" id="AWT62664.1"/>
    </source>
</evidence>
<dbReference type="Proteomes" id="UP000297048">
    <property type="component" value="Genome"/>
</dbReference>
<reference evidence="2 3" key="1">
    <citation type="journal article" date="2018" name="Arch. Virol.">
        <title>Unveiling the complete genome sequence of clerodendrum chlorotic spot virus, a putative dichorhavirus infecting ornamental plants.</title>
        <authorList>
            <person name="Ramos-Gonzalez P.L."/>
            <person name="Chabi-Jesus C."/>
            <person name="Banguela-Castillo A."/>
            <person name="Tassi A.D."/>
            <person name="Rodrigues M.D."/>
            <person name="Kitajima E.W."/>
            <person name="Harakava R."/>
            <person name="Freitas-Astua J."/>
        </authorList>
    </citation>
    <scope>NUCLEOTIDE SEQUENCE [LARGE SCALE GENOMIC DNA]</scope>
    <source>
        <strain evidence="2">Prb1</strain>
    </source>
</reference>
<protein>
    <submittedName>
        <fullName evidence="2">Glycoprotein</fullName>
    </submittedName>
</protein>
<keyword evidence="3" id="KW-1185">Reference proteome</keyword>
<sequence>MTRYLLSILTISFLPLIIGTGCTNILPSTLCDHKEGVSLNDWRHLCLGACSPTDIQPGTHRYMIMHNTLMDYRTYGYRISAEKRTLSSHVSFFGSCHISESTVPMDAGAVTGGDIQEVLAHGGAGGVMDHVRPPSCDWMADNHVSGIRLTYQRVAISITEDNGKIEVEFPSQSLQGEGISGRIYSDNTLYAWDLEGKLPTCRRRAVGSTFCRVSSEFIACRGEKPHPIIRNMTDCGIKMMVTYGADYALYDEEKAKSVEDVKEENSAVLGKVLDMENIVCHHLCQEAETVMNHDEFLMATPIGKWLSVKAEDHFIFYKCVDIDAALVRPVVVCGSGPMIQITTINGIYWWNVSSPYINPSATCNPATSSSIMRGNVIRTWVGDLILNGSDVSFAHRFRDAAFHPAFRPVPQLFSEHHLHMSEIAAGLKYASTIQVKKENTEERRISMGESIGDRAVGAVEAAEEWVKSKWPDIKAWIIRIGLWVAAIMAVLIVLWCLFKLIIAILTRPRNVIRVENRESKGSDTSLVAWAKQK</sequence>
<keyword evidence="1" id="KW-0472">Membrane</keyword>
<evidence type="ECO:0000313" key="3">
    <source>
        <dbReference type="Proteomes" id="UP000297048"/>
    </source>
</evidence>
<dbReference type="KEGG" id="vg:41324465"/>